<sequence length="337" mass="37193">MSDSTHAMEGLLAPFVTAIKEQALTQLRTEFRAAIDTLKPLVNRADAEVKVLERVIELEAQLKASQDNQIKLQAFLNDQLRTSQAEVAQVKAAFATSERLSKTTNAAFRQLFQGCLDLLSDSFPTKEIFSPNERSSNVMHSQSHFPGSVIGPAATPSEGLKNVQSSSITIGRASFVPLNSGGKQAREESVSPSPRQGTQRPITNATSKFKRKALDQGNDEEDVSQKFRKKVHFNSEDGLPSQQTLGPWNPAQVEFDSPASEASIKSPDRMLEALLSRFVDKGGKKATQAKAPNQTGDDESVFEDELALPFKRDRKRRTIDGAVEWKDVPYDLLHQKL</sequence>
<feature type="compositionally biased region" description="Polar residues" evidence="1">
    <location>
        <begin position="190"/>
        <end position="207"/>
    </location>
</feature>
<proteinExistence type="predicted"/>
<organism evidence="2 3">
    <name type="scientific">Acrodontium crateriforme</name>
    <dbReference type="NCBI Taxonomy" id="150365"/>
    <lineage>
        <taxon>Eukaryota</taxon>
        <taxon>Fungi</taxon>
        <taxon>Dikarya</taxon>
        <taxon>Ascomycota</taxon>
        <taxon>Pezizomycotina</taxon>
        <taxon>Dothideomycetes</taxon>
        <taxon>Dothideomycetidae</taxon>
        <taxon>Mycosphaerellales</taxon>
        <taxon>Teratosphaeriaceae</taxon>
        <taxon>Acrodontium</taxon>
    </lineage>
</organism>
<feature type="region of interest" description="Disordered" evidence="1">
    <location>
        <begin position="131"/>
        <end position="263"/>
    </location>
</feature>
<gene>
    <name evidence="2" type="ORF">R9X50_00461700</name>
</gene>
<protein>
    <submittedName>
        <fullName evidence="2">Uncharacterized protein</fullName>
    </submittedName>
</protein>
<feature type="region of interest" description="Disordered" evidence="1">
    <location>
        <begin position="282"/>
        <end position="302"/>
    </location>
</feature>
<evidence type="ECO:0000313" key="2">
    <source>
        <dbReference type="EMBL" id="WPH01765.1"/>
    </source>
</evidence>
<evidence type="ECO:0000313" key="3">
    <source>
        <dbReference type="Proteomes" id="UP001303373"/>
    </source>
</evidence>
<feature type="compositionally biased region" description="Polar residues" evidence="1">
    <location>
        <begin position="132"/>
        <end position="145"/>
    </location>
</feature>
<name>A0AAQ3M5N6_9PEZI</name>
<dbReference type="AlphaFoldDB" id="A0AAQ3M5N6"/>
<keyword evidence="3" id="KW-1185">Reference proteome</keyword>
<accession>A0AAQ3M5N6</accession>
<evidence type="ECO:0000256" key="1">
    <source>
        <dbReference type="SAM" id="MobiDB-lite"/>
    </source>
</evidence>
<dbReference type="Proteomes" id="UP001303373">
    <property type="component" value="Chromosome 6"/>
</dbReference>
<reference evidence="2 3" key="1">
    <citation type="submission" date="2023-11" db="EMBL/GenBank/DDBJ databases">
        <title>An acidophilic fungus is an integral part of prey digestion in a carnivorous sundew plant.</title>
        <authorList>
            <person name="Tsai I.J."/>
        </authorList>
    </citation>
    <scope>NUCLEOTIDE SEQUENCE [LARGE SCALE GENOMIC DNA]</scope>
    <source>
        <strain evidence="2">169a</strain>
    </source>
</reference>
<dbReference type="EMBL" id="CP138585">
    <property type="protein sequence ID" value="WPH01765.1"/>
    <property type="molecule type" value="Genomic_DNA"/>
</dbReference>